<dbReference type="GO" id="GO:0015031">
    <property type="term" value="P:protein transport"/>
    <property type="evidence" value="ECO:0007669"/>
    <property type="project" value="InterPro"/>
</dbReference>
<dbReference type="EMBL" id="PZJG01000009">
    <property type="protein sequence ID" value="RAK48559.1"/>
    <property type="molecule type" value="Genomic_DNA"/>
</dbReference>
<organism evidence="2 3">
    <name type="scientific">Macrococcoides bohemicum</name>
    <dbReference type="NCBI Taxonomy" id="1903056"/>
    <lineage>
        <taxon>Bacteria</taxon>
        <taxon>Bacillati</taxon>
        <taxon>Bacillota</taxon>
        <taxon>Bacilli</taxon>
        <taxon>Bacillales</taxon>
        <taxon>Staphylococcaceae</taxon>
        <taxon>Macrococcoides</taxon>
    </lineage>
</organism>
<sequence>MKFFIPAWYQENQWWRDKNVPFYEKENRSDFDDMISLMNMHKKNSQPFHLIQLAYHSSFQLFLHRNHLYECEYFSIFDFIQGFPKSTPRPLDYRDFNWPEGTEFIYTLFIIKAVNDNEVTNIYYNEDGYLVWMEKFIDNVKVSKWIFDNRGFLSSIIKYVDGREQQLFYLNYDGDILLEENLVTGEVYVRKDFEKFKSKYYTNIEFLIQEQLTTYLENFQVDSVIVAFNKCHNHLIESVISNENIVYSIFKERNSAEFLIEGLHDTKFIVDTKSNENKLLAKINQSNILRITPFDTEVLPSISNQLYLDYIGIFIDGISDKELIKIIQVLQPILLESGKYKLSLLTRKGSHSRTEELRQIVSDVNDKFLEKEDLEDLLEEAIEDLEVIKFEYIPYEVDLLKLISKIRIIVDLSSEPDLYIQIASISSGIPQINKVKNEYVADGMNGLIINDINQLPNAILDYLQSLKQWNASLSYSYKLIEKYSSLNIIKTIDYFLEGGSYGEEI</sequence>
<dbReference type="Pfam" id="PF16993">
    <property type="entry name" value="Asp1"/>
    <property type="match status" value="1"/>
</dbReference>
<dbReference type="AlphaFoldDB" id="A0A328A250"/>
<evidence type="ECO:0000313" key="3">
    <source>
        <dbReference type="Proteomes" id="UP000249579"/>
    </source>
</evidence>
<protein>
    <submittedName>
        <fullName evidence="2">Accessory Sec system protein Asp1</fullName>
    </submittedName>
</protein>
<dbReference type="Proteomes" id="UP000249579">
    <property type="component" value="Unassembled WGS sequence"/>
</dbReference>
<feature type="coiled-coil region" evidence="1">
    <location>
        <begin position="364"/>
        <end position="391"/>
    </location>
</feature>
<proteinExistence type="predicted"/>
<comment type="caution">
    <text evidence="2">The sequence shown here is derived from an EMBL/GenBank/DDBJ whole genome shotgun (WGS) entry which is preliminary data.</text>
</comment>
<evidence type="ECO:0000256" key="1">
    <source>
        <dbReference type="SAM" id="Coils"/>
    </source>
</evidence>
<dbReference type="NCBIfam" id="TIGR03713">
    <property type="entry name" value="acc_sec_asp1"/>
    <property type="match status" value="1"/>
</dbReference>
<reference evidence="2 3" key="1">
    <citation type="journal article" date="2018" name="Front. Microbiol.">
        <title>Description and Comparative Genomics of Macrococcus caseolyticus subsp. hominis subsp. nov., Macrococcus goetzii sp. nov., Macrococcus epidermidis sp. nov., and Macrococcus bohemicus sp. nov., Novel Macrococci From Human Clinical Material With Virulence Potential and Suspected Uptake of Foreign DNA by Natural Transformation.</title>
        <authorList>
            <person name="Maslanova I."/>
            <person name="Wertheimer Z."/>
            <person name="Sedlacek I."/>
            <person name="Svec P."/>
            <person name="Indrakova A."/>
            <person name="Kovarovic V."/>
            <person name="Schumann P."/>
            <person name="Sproer C."/>
            <person name="Kralova S."/>
            <person name="Sedo O."/>
            <person name="Kristofova L."/>
            <person name="Vrbovska V."/>
            <person name="Fuzik T."/>
            <person name="Petras P."/>
            <person name="Zdrahal Z."/>
            <person name="Ruzickova V."/>
            <person name="Doskar J."/>
            <person name="Pantucek R."/>
        </authorList>
    </citation>
    <scope>NUCLEOTIDE SEQUENCE [LARGE SCALE GENOMIC DNA]</scope>
    <source>
        <strain evidence="2 3">03/115</strain>
    </source>
</reference>
<dbReference type="InterPro" id="IPR022372">
    <property type="entry name" value="Accessory_SS_Asp1"/>
</dbReference>
<name>A0A328A250_9STAP</name>
<dbReference type="RefSeq" id="WP_111746898.1">
    <property type="nucleotide sequence ID" value="NZ_CP054482.1"/>
</dbReference>
<dbReference type="OrthoDB" id="9767875at2"/>
<dbReference type="GeneID" id="99098533"/>
<accession>A0A328A250</accession>
<keyword evidence="1" id="KW-0175">Coiled coil</keyword>
<evidence type="ECO:0000313" key="2">
    <source>
        <dbReference type="EMBL" id="RAK48559.1"/>
    </source>
</evidence>
<gene>
    <name evidence="2" type="primary">asp1</name>
    <name evidence="2" type="ORF">BHX94_11170</name>
</gene>